<dbReference type="AlphaFoldDB" id="A0AAV9A3T6"/>
<reference evidence="2" key="2">
    <citation type="submission" date="2023-06" db="EMBL/GenBank/DDBJ databases">
        <authorList>
            <person name="Ma L."/>
            <person name="Liu K.-W."/>
            <person name="Li Z."/>
            <person name="Hsiao Y.-Y."/>
            <person name="Qi Y."/>
            <person name="Fu T."/>
            <person name="Tang G."/>
            <person name="Zhang D."/>
            <person name="Sun W.-H."/>
            <person name="Liu D.-K."/>
            <person name="Li Y."/>
            <person name="Chen G.-Z."/>
            <person name="Liu X.-D."/>
            <person name="Liao X.-Y."/>
            <person name="Jiang Y.-T."/>
            <person name="Yu X."/>
            <person name="Hao Y."/>
            <person name="Huang J."/>
            <person name="Zhao X.-W."/>
            <person name="Ke S."/>
            <person name="Chen Y.-Y."/>
            <person name="Wu W.-L."/>
            <person name="Hsu J.-L."/>
            <person name="Lin Y.-F."/>
            <person name="Huang M.-D."/>
            <person name="Li C.-Y."/>
            <person name="Huang L."/>
            <person name="Wang Z.-W."/>
            <person name="Zhao X."/>
            <person name="Zhong W.-Y."/>
            <person name="Peng D.-H."/>
            <person name="Ahmad S."/>
            <person name="Lan S."/>
            <person name="Zhang J.-S."/>
            <person name="Tsai W.-C."/>
            <person name="Van De Peer Y."/>
            <person name="Liu Z.-J."/>
        </authorList>
    </citation>
    <scope>NUCLEOTIDE SEQUENCE</scope>
    <source>
        <strain evidence="2">SCP</strain>
        <tissue evidence="2">Leaves</tissue>
    </source>
</reference>
<feature type="chain" id="PRO_5043429218" evidence="1">
    <location>
        <begin position="24"/>
        <end position="229"/>
    </location>
</feature>
<accession>A0AAV9A3T6</accession>
<comment type="caution">
    <text evidence="2">The sequence shown here is derived from an EMBL/GenBank/DDBJ whole genome shotgun (WGS) entry which is preliminary data.</text>
</comment>
<organism evidence="2 3">
    <name type="scientific">Acorus gramineus</name>
    <name type="common">Dwarf sweet flag</name>
    <dbReference type="NCBI Taxonomy" id="55184"/>
    <lineage>
        <taxon>Eukaryota</taxon>
        <taxon>Viridiplantae</taxon>
        <taxon>Streptophyta</taxon>
        <taxon>Embryophyta</taxon>
        <taxon>Tracheophyta</taxon>
        <taxon>Spermatophyta</taxon>
        <taxon>Magnoliopsida</taxon>
        <taxon>Liliopsida</taxon>
        <taxon>Acoraceae</taxon>
        <taxon>Acorus</taxon>
    </lineage>
</organism>
<evidence type="ECO:0000256" key="1">
    <source>
        <dbReference type="SAM" id="SignalP"/>
    </source>
</evidence>
<name>A0AAV9A3T6_ACOGR</name>
<evidence type="ECO:0000313" key="3">
    <source>
        <dbReference type="Proteomes" id="UP001179952"/>
    </source>
</evidence>
<reference evidence="2" key="1">
    <citation type="journal article" date="2023" name="Nat. Commun.">
        <title>Diploid and tetraploid genomes of Acorus and the evolution of monocots.</title>
        <authorList>
            <person name="Ma L."/>
            <person name="Liu K.W."/>
            <person name="Li Z."/>
            <person name="Hsiao Y.Y."/>
            <person name="Qi Y."/>
            <person name="Fu T."/>
            <person name="Tang G.D."/>
            <person name="Zhang D."/>
            <person name="Sun W.H."/>
            <person name="Liu D.K."/>
            <person name="Li Y."/>
            <person name="Chen G.Z."/>
            <person name="Liu X.D."/>
            <person name="Liao X.Y."/>
            <person name="Jiang Y.T."/>
            <person name="Yu X."/>
            <person name="Hao Y."/>
            <person name="Huang J."/>
            <person name="Zhao X.W."/>
            <person name="Ke S."/>
            <person name="Chen Y.Y."/>
            <person name="Wu W.L."/>
            <person name="Hsu J.L."/>
            <person name="Lin Y.F."/>
            <person name="Huang M.D."/>
            <person name="Li C.Y."/>
            <person name="Huang L."/>
            <person name="Wang Z.W."/>
            <person name="Zhao X."/>
            <person name="Zhong W.Y."/>
            <person name="Peng D.H."/>
            <person name="Ahmad S."/>
            <person name="Lan S."/>
            <person name="Zhang J.S."/>
            <person name="Tsai W.C."/>
            <person name="Van de Peer Y."/>
            <person name="Liu Z.J."/>
        </authorList>
    </citation>
    <scope>NUCLEOTIDE SEQUENCE</scope>
    <source>
        <strain evidence="2">SCP</strain>
    </source>
</reference>
<feature type="signal peptide" evidence="1">
    <location>
        <begin position="1"/>
        <end position="23"/>
    </location>
</feature>
<dbReference type="EMBL" id="JAUJYN010000013">
    <property type="protein sequence ID" value="KAK1258832.1"/>
    <property type="molecule type" value="Genomic_DNA"/>
</dbReference>
<dbReference type="Proteomes" id="UP001179952">
    <property type="component" value="Unassembled WGS sequence"/>
</dbReference>
<keyword evidence="3" id="KW-1185">Reference proteome</keyword>
<sequence length="229" mass="25503">MGGGVLQCFILSIFLLFSSGSLAKKSSRVDSRSHHSHERQLIQNNLRTSEAMPRFDVITPITTVPVVNPANPTMTPVVNPYGNPNYPNNPTTNPTMTPVVNPYGNPNYPTNPTTNPTMNPYSPRRWSLQPLLRGRAGASQANQPHRPHCRLHLTMPAVMVALTALPSNREGVATTPTQFVTMRLTHSIVITRRIRFPQAAISEELLLSRMLIQVLHHVSILQQAQVHRF</sequence>
<proteinExistence type="predicted"/>
<keyword evidence="1" id="KW-0732">Signal</keyword>
<protein>
    <submittedName>
        <fullName evidence="2">Uncharacterized protein</fullName>
    </submittedName>
</protein>
<evidence type="ECO:0000313" key="2">
    <source>
        <dbReference type="EMBL" id="KAK1258832.1"/>
    </source>
</evidence>
<gene>
    <name evidence="2" type="ORF">QJS04_geneDACA023900</name>
</gene>